<reference evidence="3" key="1">
    <citation type="submission" date="2021-12" db="EMBL/GenBank/DDBJ databases">
        <authorList>
            <person name="Veyrier F.J."/>
        </authorList>
    </citation>
    <scope>NUCLEOTIDE SEQUENCE</scope>
    <source>
        <strain evidence="3">SAG 1488-6</strain>
    </source>
</reference>
<evidence type="ECO:0000313" key="4">
    <source>
        <dbReference type="Proteomes" id="UP000832034"/>
    </source>
</evidence>
<dbReference type="Proteomes" id="UP000832034">
    <property type="component" value="Chromosome"/>
</dbReference>
<dbReference type="Gene3D" id="3.50.50.60">
    <property type="entry name" value="FAD/NAD(P)-binding domain"/>
    <property type="match status" value="1"/>
</dbReference>
<reference evidence="3" key="2">
    <citation type="journal article" date="2022" name="Res Sq">
        <title>Evolution of multicellular longitudinally dividing oral cavity symbionts (Neisseriaceae).</title>
        <authorList>
            <person name="Nyongesa S."/>
            <person name="Weber P."/>
            <person name="Bernet E."/>
            <person name="Pullido F."/>
            <person name="Nieckarz M."/>
            <person name="Delaby M."/>
            <person name="Nieves C."/>
            <person name="Viehboeck T."/>
            <person name="Krause N."/>
            <person name="Rivera-Millot A."/>
            <person name="Nakamura A."/>
            <person name="Vischer N."/>
            <person name="VanNieuwenhze M."/>
            <person name="Brun Y."/>
            <person name="Cava F."/>
            <person name="Bulgheresi S."/>
            <person name="Veyrier F."/>
        </authorList>
    </citation>
    <scope>NUCLEOTIDE SEQUENCE</scope>
    <source>
        <strain evidence="3">SAG 1488-6</strain>
    </source>
</reference>
<feature type="domain" description="Rhodanese" evidence="2">
    <location>
        <begin position="39"/>
        <end position="76"/>
    </location>
</feature>
<keyword evidence="4" id="KW-1185">Reference proteome</keyword>
<dbReference type="Pfam" id="PF01266">
    <property type="entry name" value="DAO"/>
    <property type="match status" value="1"/>
</dbReference>
<sequence>MFQSAQQHINSYYAQSQNWTTFPPLQDALECDVLIVGAGFSGLHTALKLIENGHTDVAIIEASRIAWAASGRNGGQAILGWSCDMEPLEHDLGYGDALALWQDMEWAGQEIRDLPLRHGFEVDYQVGHLWCAVKPSRVDSLKKWQEDAANKWHYEGLQFIAKQDLPQYIASNRYQAGLLDNNGGHLHPMKLCYGIADTLQRHHVPIFEQTPALNYQRQKNGFLVNTPQGQIRCQRLVLACNAYIDDLDATLKKRILPVGCLQVATEVLDEALWQSLLPTNVCVTDNQFILDYFRLSADKRLLFGGGCTYMGGLPKDIAAFMQPMMTRFFPQLKHVKIDYAWGGHLDCTVRRTPDVGQHNDVYWLQGFSGHGILPTLAAARAVSEAILGNTTRLQRYQELHNPNFIGNDRFAAPLEALGKMYYRLRDCI</sequence>
<protein>
    <submittedName>
        <fullName evidence="3">FAD-binding oxidoreductase</fullName>
    </submittedName>
</protein>
<evidence type="ECO:0000256" key="1">
    <source>
        <dbReference type="ARBA" id="ARBA00023002"/>
    </source>
</evidence>
<dbReference type="PANTHER" id="PTHR13847">
    <property type="entry name" value="SARCOSINE DEHYDROGENASE-RELATED"/>
    <property type="match status" value="1"/>
</dbReference>
<keyword evidence="1" id="KW-0560">Oxidoreductase</keyword>
<gene>
    <name evidence="3" type="ORF">LVJ81_00340</name>
</gene>
<dbReference type="InterPro" id="IPR036188">
    <property type="entry name" value="FAD/NAD-bd_sf"/>
</dbReference>
<name>A0ABY4EAU8_VITST</name>
<accession>A0ABY4EAU8</accession>
<evidence type="ECO:0000259" key="2">
    <source>
        <dbReference type="PROSITE" id="PS50206"/>
    </source>
</evidence>
<dbReference type="RefSeq" id="WP_019957874.1">
    <property type="nucleotide sequence ID" value="NZ_CP091512.1"/>
</dbReference>
<dbReference type="PANTHER" id="PTHR13847:SF281">
    <property type="entry name" value="FAD DEPENDENT OXIDOREDUCTASE DOMAIN-CONTAINING PROTEIN"/>
    <property type="match status" value="1"/>
</dbReference>
<dbReference type="InterPro" id="IPR006076">
    <property type="entry name" value="FAD-dep_OxRdtase"/>
</dbReference>
<dbReference type="PROSITE" id="PS50206">
    <property type="entry name" value="RHODANESE_3"/>
    <property type="match status" value="1"/>
</dbReference>
<proteinExistence type="predicted"/>
<dbReference type="InterPro" id="IPR001763">
    <property type="entry name" value="Rhodanese-like_dom"/>
</dbReference>
<dbReference type="EMBL" id="CP091512">
    <property type="protein sequence ID" value="UOO92534.1"/>
    <property type="molecule type" value="Genomic_DNA"/>
</dbReference>
<evidence type="ECO:0000313" key="3">
    <source>
        <dbReference type="EMBL" id="UOO92534.1"/>
    </source>
</evidence>
<dbReference type="SUPFAM" id="SSF51905">
    <property type="entry name" value="FAD/NAD(P)-binding domain"/>
    <property type="match status" value="1"/>
</dbReference>
<organism evidence="3 4">
    <name type="scientific">Vitreoscilla stercoraria</name>
    <dbReference type="NCBI Taxonomy" id="61"/>
    <lineage>
        <taxon>Bacteria</taxon>
        <taxon>Pseudomonadati</taxon>
        <taxon>Pseudomonadota</taxon>
        <taxon>Betaproteobacteria</taxon>
        <taxon>Neisseriales</taxon>
        <taxon>Neisseriaceae</taxon>
        <taxon>Vitreoscilla</taxon>
    </lineage>
</organism>
<dbReference type="Gene3D" id="3.30.9.10">
    <property type="entry name" value="D-Amino Acid Oxidase, subunit A, domain 2"/>
    <property type="match status" value="1"/>
</dbReference>